<protein>
    <submittedName>
        <fullName evidence="1">Uncharacterized protein</fullName>
    </submittedName>
</protein>
<proteinExistence type="predicted"/>
<sequence>MPTFVISQLYESIMSTLAKLSVVAAASTAAVVSFGIRNIAPTPLSSVQATNLFARFLSTPDQHVDVYQTTMSKPVSVELAAKAFFQSPVFQAERVILRLAGAGSTTDAEIDAMAFKEGEHVATFRVLETKENEVLFCWDESDAVNGHSWLAVTDSGHTLLFGSTIRNRSAFIRWVTPLHLVYAQIVLASARYQLERSAV</sequence>
<dbReference type="Proteomes" id="UP000285060">
    <property type="component" value="Unassembled WGS sequence"/>
</dbReference>
<dbReference type="VEuPathDB" id="FungiDB:H310_07265"/>
<dbReference type="AlphaFoldDB" id="A0A3R6VVA4"/>
<evidence type="ECO:0000313" key="2">
    <source>
        <dbReference type="Proteomes" id="UP000285060"/>
    </source>
</evidence>
<reference evidence="1 2" key="1">
    <citation type="submission" date="2018-08" db="EMBL/GenBank/DDBJ databases">
        <title>Aphanomyces genome sequencing and annotation.</title>
        <authorList>
            <person name="Minardi D."/>
            <person name="Oidtmann B."/>
            <person name="Van Der Giezen M."/>
            <person name="Studholme D.J."/>
        </authorList>
    </citation>
    <scope>NUCLEOTIDE SEQUENCE [LARGE SCALE GENOMIC DNA]</scope>
    <source>
        <strain evidence="1 2">NJM0002</strain>
    </source>
</reference>
<gene>
    <name evidence="1" type="ORF">DYB32_006238</name>
</gene>
<dbReference type="EMBL" id="QUSY01000641">
    <property type="protein sequence ID" value="RHY28121.1"/>
    <property type="molecule type" value="Genomic_DNA"/>
</dbReference>
<evidence type="ECO:0000313" key="1">
    <source>
        <dbReference type="EMBL" id="RHY28121.1"/>
    </source>
</evidence>
<name>A0A3R6VVA4_9STRA</name>
<organism evidence="1 2">
    <name type="scientific">Aphanomyces invadans</name>
    <dbReference type="NCBI Taxonomy" id="157072"/>
    <lineage>
        <taxon>Eukaryota</taxon>
        <taxon>Sar</taxon>
        <taxon>Stramenopiles</taxon>
        <taxon>Oomycota</taxon>
        <taxon>Saprolegniomycetes</taxon>
        <taxon>Saprolegniales</taxon>
        <taxon>Verrucalvaceae</taxon>
        <taxon>Aphanomyces</taxon>
    </lineage>
</organism>
<accession>A0A3R6VVA4</accession>
<keyword evidence="2" id="KW-1185">Reference proteome</keyword>
<comment type="caution">
    <text evidence="1">The sequence shown here is derived from an EMBL/GenBank/DDBJ whole genome shotgun (WGS) entry which is preliminary data.</text>
</comment>